<evidence type="ECO:0000313" key="2">
    <source>
        <dbReference type="EMBL" id="OSS47914.1"/>
    </source>
</evidence>
<dbReference type="EMBL" id="KZ107847">
    <property type="protein sequence ID" value="OSS47914.1"/>
    <property type="molecule type" value="Genomic_DNA"/>
</dbReference>
<keyword evidence="3" id="KW-1185">Reference proteome</keyword>
<dbReference type="InParanoid" id="A0A1Y2LVH0"/>
<dbReference type="STRING" id="105696.A0A1Y2LVH0"/>
<reference evidence="2 3" key="1">
    <citation type="journal article" date="2017" name="Genome Announc.">
        <title>Genome sequence of the saprophytic ascomycete Epicoccum nigrum ICMP 19927 strain isolated from New Zealand.</title>
        <authorList>
            <person name="Fokin M."/>
            <person name="Fleetwood D."/>
            <person name="Weir B.S."/>
            <person name="Villas-Boas S.G."/>
        </authorList>
    </citation>
    <scope>NUCLEOTIDE SEQUENCE [LARGE SCALE GENOMIC DNA]</scope>
    <source>
        <strain evidence="2 3">ICMP 19927</strain>
    </source>
</reference>
<dbReference type="Proteomes" id="UP000193240">
    <property type="component" value="Unassembled WGS sequence"/>
</dbReference>
<accession>A0A1Y2LVH0</accession>
<feature type="region of interest" description="Disordered" evidence="1">
    <location>
        <begin position="127"/>
        <end position="191"/>
    </location>
</feature>
<sequence>MTVKHYLDMMCRSLQELMETRSDEIYIRMKADYMRVLGGVEVRPEAVMPREERHLRNQIMEKLRAADPQFKPISKGEIAPACGDETAQVESLVADDGESVAFESAPELVDQDTAAGHEVDSALQESIMQDQDDSVVSKSSPATSKHVKLLTPSSNELSDTELQPATASNVSNTAEDFGHHNQSAPVPSSRAMKHEASAMPGFTDLVFAWL</sequence>
<gene>
    <name evidence="2" type="ORF">B5807_06423</name>
</gene>
<evidence type="ECO:0000256" key="1">
    <source>
        <dbReference type="SAM" id="MobiDB-lite"/>
    </source>
</evidence>
<evidence type="ECO:0000313" key="3">
    <source>
        <dbReference type="Proteomes" id="UP000193240"/>
    </source>
</evidence>
<name>A0A1Y2LVH0_EPING</name>
<dbReference type="AlphaFoldDB" id="A0A1Y2LVH0"/>
<feature type="compositionally biased region" description="Polar residues" evidence="1">
    <location>
        <begin position="151"/>
        <end position="186"/>
    </location>
</feature>
<protein>
    <submittedName>
        <fullName evidence="2">Uncharacterized protein</fullName>
    </submittedName>
</protein>
<organism evidence="2 3">
    <name type="scientific">Epicoccum nigrum</name>
    <name type="common">Soil fungus</name>
    <name type="synonym">Epicoccum purpurascens</name>
    <dbReference type="NCBI Taxonomy" id="105696"/>
    <lineage>
        <taxon>Eukaryota</taxon>
        <taxon>Fungi</taxon>
        <taxon>Dikarya</taxon>
        <taxon>Ascomycota</taxon>
        <taxon>Pezizomycotina</taxon>
        <taxon>Dothideomycetes</taxon>
        <taxon>Pleosporomycetidae</taxon>
        <taxon>Pleosporales</taxon>
        <taxon>Pleosporineae</taxon>
        <taxon>Didymellaceae</taxon>
        <taxon>Epicoccum</taxon>
    </lineage>
</organism>
<proteinExistence type="predicted"/>